<protein>
    <submittedName>
        <fullName evidence="2">Uncharacterized protein</fullName>
    </submittedName>
</protein>
<gene>
    <name evidence="2" type="ORF">DCS_06025</name>
</gene>
<evidence type="ECO:0000313" key="2">
    <source>
        <dbReference type="EMBL" id="KYK54069.1"/>
    </source>
</evidence>
<dbReference type="EMBL" id="LAYC01000003">
    <property type="protein sequence ID" value="KYK54069.1"/>
    <property type="molecule type" value="Genomic_DNA"/>
</dbReference>
<dbReference type="GeneID" id="63718668"/>
<dbReference type="RefSeq" id="XP_040653421.1">
    <property type="nucleotide sequence ID" value="XM_040803317.1"/>
</dbReference>
<sequence length="142" mass="15158">MALPLCRALTRLVPLRCAARPRLPPLRRPHSASSGKTNPSSAPSAPAAPKLGSRPGSAPGFGPGAGPRPAWRRRLGLVTSIVEAYGRAQRARPYRTQLVGAVFVYLAADLGAQHIGGREYDPIRTGRSLLIGLVAAIPYYKW</sequence>
<feature type="region of interest" description="Disordered" evidence="1">
    <location>
        <begin position="23"/>
        <end position="70"/>
    </location>
</feature>
<name>A0A151GAE9_DRECN</name>
<evidence type="ECO:0000256" key="1">
    <source>
        <dbReference type="SAM" id="MobiDB-lite"/>
    </source>
</evidence>
<accession>A0A151GAE9</accession>
<dbReference type="Proteomes" id="UP000076580">
    <property type="component" value="Chromosome 03"/>
</dbReference>
<dbReference type="AlphaFoldDB" id="A0A151GAE9"/>
<dbReference type="STRING" id="98403.A0A151GAE9"/>
<comment type="caution">
    <text evidence="2">The sequence shown here is derived from an EMBL/GenBank/DDBJ whole genome shotgun (WGS) entry which is preliminary data.</text>
</comment>
<organism evidence="2 3">
    <name type="scientific">Drechmeria coniospora</name>
    <name type="common">Nematophagous fungus</name>
    <name type="synonym">Meria coniospora</name>
    <dbReference type="NCBI Taxonomy" id="98403"/>
    <lineage>
        <taxon>Eukaryota</taxon>
        <taxon>Fungi</taxon>
        <taxon>Dikarya</taxon>
        <taxon>Ascomycota</taxon>
        <taxon>Pezizomycotina</taxon>
        <taxon>Sordariomycetes</taxon>
        <taxon>Hypocreomycetidae</taxon>
        <taxon>Hypocreales</taxon>
        <taxon>Ophiocordycipitaceae</taxon>
        <taxon>Drechmeria</taxon>
    </lineage>
</organism>
<dbReference type="InParanoid" id="A0A151GAE9"/>
<keyword evidence="3" id="KW-1185">Reference proteome</keyword>
<reference evidence="2 3" key="1">
    <citation type="journal article" date="2016" name="Sci. Rep.">
        <title>Insights into Adaptations to a Near-Obligate Nematode Endoparasitic Lifestyle from the Finished Genome of Drechmeria coniospora.</title>
        <authorList>
            <person name="Zhang L."/>
            <person name="Zhou Z."/>
            <person name="Guo Q."/>
            <person name="Fokkens L."/>
            <person name="Miskei M."/>
            <person name="Pocsi I."/>
            <person name="Zhang W."/>
            <person name="Chen M."/>
            <person name="Wang L."/>
            <person name="Sun Y."/>
            <person name="Donzelli B.G."/>
            <person name="Gibson D.M."/>
            <person name="Nelson D.R."/>
            <person name="Luo J.G."/>
            <person name="Rep M."/>
            <person name="Liu H."/>
            <person name="Yang S."/>
            <person name="Wang J."/>
            <person name="Krasnoff S.B."/>
            <person name="Xu Y."/>
            <person name="Molnar I."/>
            <person name="Lin M."/>
        </authorList>
    </citation>
    <scope>NUCLEOTIDE SEQUENCE [LARGE SCALE GENOMIC DNA]</scope>
    <source>
        <strain evidence="2 3">ARSEF 6962</strain>
    </source>
</reference>
<proteinExistence type="predicted"/>
<evidence type="ECO:0000313" key="3">
    <source>
        <dbReference type="Proteomes" id="UP000076580"/>
    </source>
</evidence>
<feature type="compositionally biased region" description="Low complexity" evidence="1">
    <location>
        <begin position="39"/>
        <end position="58"/>
    </location>
</feature>